<dbReference type="PANTHER" id="PTHR23079:SF1">
    <property type="entry name" value="RNA-DEPENDENT RNA POLYMERASE 1"/>
    <property type="match status" value="1"/>
</dbReference>
<comment type="similarity">
    <text evidence="1 8">Belongs to the RdRP family.</text>
</comment>
<gene>
    <name evidence="11" type="ORF">F3Y22_tig00112264pilonHSYRG00035</name>
</gene>
<evidence type="ECO:0000256" key="6">
    <source>
        <dbReference type="ARBA" id="ARBA00023158"/>
    </source>
</evidence>
<keyword evidence="4 8" id="KW-0548">Nucleotidyltransferase</keyword>
<keyword evidence="3 8" id="KW-0808">Transferase</keyword>
<keyword evidence="12" id="KW-1185">Reference proteome</keyword>
<sequence length="388" mass="44617">MFASKPGFTTESIQEKTSHSHVIRNVAKYATRLSQFLSSSWETLQVRQNEIEIIPDLEVEIGETKYNFSDGILMGCLDETGTLDYEQVFVQYSNPKSRHSSSDSLLTFNNRQPNRNCHIVEGKVAIAKNPFLHPRDLWVLHAVDVVVLHHMVDCIVFSQKGPRPHPNECSGSDLDGDLYFIFWDEDLIPPYNFPPMDYRAEQSAPLDRDVTIEDVAKYFTNYILNDNLGVITSAHTVRLHIDEYPDFMEKPGKLTYDSQSVIGRLYRKVKNIKVEVNTVKHFTRSVEKLFYDPDMEFEGYLAHINDALHYKQLYDHKLANLMLKFGIKTEAKIIIECVLKLSKYYDRRVDLDNIIEAVKSPRKEAKVSSSAEDKFAKSFGLVPCHLSP</sequence>
<accession>A0A6A2X2V5</accession>
<keyword evidence="6 8" id="KW-0943">RNA-mediated gene silencing</keyword>
<evidence type="ECO:0000259" key="9">
    <source>
        <dbReference type="Pfam" id="PF05183"/>
    </source>
</evidence>
<comment type="caution">
    <text evidence="11">The sequence shown here is derived from an EMBL/GenBank/DDBJ whole genome shotgun (WGS) entry which is preliminary data.</text>
</comment>
<evidence type="ECO:0000256" key="2">
    <source>
        <dbReference type="ARBA" id="ARBA00022484"/>
    </source>
</evidence>
<dbReference type="GO" id="GO:0003968">
    <property type="term" value="F:RNA-directed RNA polymerase activity"/>
    <property type="evidence" value="ECO:0007669"/>
    <property type="project" value="UniProtKB-KW"/>
</dbReference>
<comment type="function">
    <text evidence="8">Probably involved in the RNA silencing pathway and required for the generation of small interfering RNAs (siRNAs).</text>
</comment>
<dbReference type="EMBL" id="VEPZ02001539">
    <property type="protein sequence ID" value="KAE8668998.1"/>
    <property type="molecule type" value="Genomic_DNA"/>
</dbReference>
<dbReference type="EC" id="2.7.7.48" evidence="8"/>
<evidence type="ECO:0000259" key="10">
    <source>
        <dbReference type="Pfam" id="PF26253"/>
    </source>
</evidence>
<dbReference type="GO" id="GO:0031380">
    <property type="term" value="C:nuclear RNA-directed RNA polymerase complex"/>
    <property type="evidence" value="ECO:0007669"/>
    <property type="project" value="TreeGrafter"/>
</dbReference>
<dbReference type="PANTHER" id="PTHR23079">
    <property type="entry name" value="RNA-DEPENDENT RNA POLYMERASE"/>
    <property type="match status" value="1"/>
</dbReference>
<dbReference type="Proteomes" id="UP000436088">
    <property type="component" value="Unassembled WGS sequence"/>
</dbReference>
<comment type="catalytic activity">
    <reaction evidence="7 8">
        <text>RNA(n) + a ribonucleoside 5'-triphosphate = RNA(n+1) + diphosphate</text>
        <dbReference type="Rhea" id="RHEA:21248"/>
        <dbReference type="Rhea" id="RHEA-COMP:14527"/>
        <dbReference type="Rhea" id="RHEA-COMP:17342"/>
        <dbReference type="ChEBI" id="CHEBI:33019"/>
        <dbReference type="ChEBI" id="CHEBI:61557"/>
        <dbReference type="ChEBI" id="CHEBI:140395"/>
        <dbReference type="EC" id="2.7.7.48"/>
    </reaction>
</comment>
<dbReference type="InterPro" id="IPR007855">
    <property type="entry name" value="RDRP"/>
</dbReference>
<evidence type="ECO:0000256" key="5">
    <source>
        <dbReference type="ARBA" id="ARBA00022884"/>
    </source>
</evidence>
<keyword evidence="2 8" id="KW-0696">RNA-directed RNA polymerase</keyword>
<dbReference type="Pfam" id="PF05183">
    <property type="entry name" value="RdRP"/>
    <property type="match status" value="2"/>
</dbReference>
<evidence type="ECO:0000256" key="7">
    <source>
        <dbReference type="ARBA" id="ARBA00048744"/>
    </source>
</evidence>
<organism evidence="11 12">
    <name type="scientific">Hibiscus syriacus</name>
    <name type="common">Rose of Sharon</name>
    <dbReference type="NCBI Taxonomy" id="106335"/>
    <lineage>
        <taxon>Eukaryota</taxon>
        <taxon>Viridiplantae</taxon>
        <taxon>Streptophyta</taxon>
        <taxon>Embryophyta</taxon>
        <taxon>Tracheophyta</taxon>
        <taxon>Spermatophyta</taxon>
        <taxon>Magnoliopsida</taxon>
        <taxon>eudicotyledons</taxon>
        <taxon>Gunneridae</taxon>
        <taxon>Pentapetalae</taxon>
        <taxon>rosids</taxon>
        <taxon>malvids</taxon>
        <taxon>Malvales</taxon>
        <taxon>Malvaceae</taxon>
        <taxon>Malvoideae</taxon>
        <taxon>Hibiscus</taxon>
    </lineage>
</organism>
<dbReference type="Pfam" id="PF26253">
    <property type="entry name" value="RdRP_head"/>
    <property type="match status" value="1"/>
</dbReference>
<feature type="domain" description="RDRP C-terminal head" evidence="10">
    <location>
        <begin position="291"/>
        <end position="366"/>
    </location>
</feature>
<evidence type="ECO:0000256" key="4">
    <source>
        <dbReference type="ARBA" id="ARBA00022695"/>
    </source>
</evidence>
<dbReference type="InterPro" id="IPR057596">
    <property type="entry name" value="RDRP_core"/>
</dbReference>
<dbReference type="InterPro" id="IPR058752">
    <property type="entry name" value="RDRP_C_head"/>
</dbReference>
<reference evidence="11" key="1">
    <citation type="submission" date="2019-09" db="EMBL/GenBank/DDBJ databases">
        <title>Draft genome information of white flower Hibiscus syriacus.</title>
        <authorList>
            <person name="Kim Y.-M."/>
        </authorList>
    </citation>
    <scope>NUCLEOTIDE SEQUENCE [LARGE SCALE GENOMIC DNA]</scope>
    <source>
        <strain evidence="11">YM2019G1</strain>
    </source>
</reference>
<keyword evidence="5 8" id="KW-0694">RNA-binding</keyword>
<protein>
    <recommendedName>
        <fullName evidence="8">RNA-dependent RNA polymerase</fullName>
        <ecNumber evidence="8">2.7.7.48</ecNumber>
    </recommendedName>
</protein>
<evidence type="ECO:0000313" key="11">
    <source>
        <dbReference type="EMBL" id="KAE8668998.1"/>
    </source>
</evidence>
<dbReference type="GO" id="GO:0030422">
    <property type="term" value="P:siRNA processing"/>
    <property type="evidence" value="ECO:0007669"/>
    <property type="project" value="TreeGrafter"/>
</dbReference>
<dbReference type="AlphaFoldDB" id="A0A6A2X2V5"/>
<evidence type="ECO:0000313" key="12">
    <source>
        <dbReference type="Proteomes" id="UP000436088"/>
    </source>
</evidence>
<evidence type="ECO:0000256" key="1">
    <source>
        <dbReference type="ARBA" id="ARBA00005762"/>
    </source>
</evidence>
<feature type="domain" description="RDRP core" evidence="9">
    <location>
        <begin position="9"/>
        <end position="72"/>
    </location>
</feature>
<feature type="domain" description="RDRP core" evidence="9">
    <location>
        <begin position="73"/>
        <end position="237"/>
    </location>
</feature>
<evidence type="ECO:0000256" key="3">
    <source>
        <dbReference type="ARBA" id="ARBA00022679"/>
    </source>
</evidence>
<dbReference type="GO" id="GO:0003723">
    <property type="term" value="F:RNA binding"/>
    <property type="evidence" value="ECO:0007669"/>
    <property type="project" value="UniProtKB-KW"/>
</dbReference>
<evidence type="ECO:0000256" key="8">
    <source>
        <dbReference type="RuleBase" id="RU363098"/>
    </source>
</evidence>
<name>A0A6A2X2V5_HIBSY</name>
<proteinExistence type="inferred from homology"/>